<gene>
    <name evidence="1" type="ORF">BJX63DRAFT_398163</name>
</gene>
<name>A0ABR4H8H0_9EURO</name>
<evidence type="ECO:0000313" key="2">
    <source>
        <dbReference type="Proteomes" id="UP001610334"/>
    </source>
</evidence>
<keyword evidence="2" id="KW-1185">Reference proteome</keyword>
<protein>
    <submittedName>
        <fullName evidence="1">Uncharacterized protein</fullName>
    </submittedName>
</protein>
<proteinExistence type="predicted"/>
<sequence length="87" mass="9581">MFRVQLSLDRLQHGIFEVLIRGWRSPTTPSTKGRTVPHGGFRPTGFKMCSMRAILGLQKPTKIHTRAHIGAPSPIAHALLRCPASPS</sequence>
<dbReference type="Proteomes" id="UP001610334">
    <property type="component" value="Unassembled WGS sequence"/>
</dbReference>
<dbReference type="EMBL" id="JBFXLT010000054">
    <property type="protein sequence ID" value="KAL2811744.1"/>
    <property type="molecule type" value="Genomic_DNA"/>
</dbReference>
<reference evidence="1 2" key="1">
    <citation type="submission" date="2024-07" db="EMBL/GenBank/DDBJ databases">
        <title>Section-level genome sequencing and comparative genomics of Aspergillus sections Usti and Cavernicolus.</title>
        <authorList>
            <consortium name="Lawrence Berkeley National Laboratory"/>
            <person name="Nybo J.L."/>
            <person name="Vesth T.C."/>
            <person name="Theobald S."/>
            <person name="Frisvad J.C."/>
            <person name="Larsen T.O."/>
            <person name="Kjaerboelling I."/>
            <person name="Rothschild-Mancinelli K."/>
            <person name="Lyhne E.K."/>
            <person name="Kogle M.E."/>
            <person name="Barry K."/>
            <person name="Clum A."/>
            <person name="Na H."/>
            <person name="Ledsgaard L."/>
            <person name="Lin J."/>
            <person name="Lipzen A."/>
            <person name="Kuo A."/>
            <person name="Riley R."/>
            <person name="Mondo S."/>
            <person name="Labutti K."/>
            <person name="Haridas S."/>
            <person name="Pangalinan J."/>
            <person name="Salamov A.A."/>
            <person name="Simmons B.A."/>
            <person name="Magnuson J.K."/>
            <person name="Chen J."/>
            <person name="Drula E."/>
            <person name="Henrissat B."/>
            <person name="Wiebenga A."/>
            <person name="Lubbers R.J."/>
            <person name="Gomes A.C."/>
            <person name="Makela M.R."/>
            <person name="Stajich J."/>
            <person name="Grigoriev I.V."/>
            <person name="Mortensen U.H."/>
            <person name="De Vries R.P."/>
            <person name="Baker S.E."/>
            <person name="Andersen M.R."/>
        </authorList>
    </citation>
    <scope>NUCLEOTIDE SEQUENCE [LARGE SCALE GENOMIC DNA]</scope>
    <source>
        <strain evidence="1 2">CBS 588.65</strain>
    </source>
</reference>
<comment type="caution">
    <text evidence="1">The sequence shown here is derived from an EMBL/GenBank/DDBJ whole genome shotgun (WGS) entry which is preliminary data.</text>
</comment>
<organism evidence="1 2">
    <name type="scientific">Aspergillus granulosus</name>
    <dbReference type="NCBI Taxonomy" id="176169"/>
    <lineage>
        <taxon>Eukaryota</taxon>
        <taxon>Fungi</taxon>
        <taxon>Dikarya</taxon>
        <taxon>Ascomycota</taxon>
        <taxon>Pezizomycotina</taxon>
        <taxon>Eurotiomycetes</taxon>
        <taxon>Eurotiomycetidae</taxon>
        <taxon>Eurotiales</taxon>
        <taxon>Aspergillaceae</taxon>
        <taxon>Aspergillus</taxon>
        <taxon>Aspergillus subgen. Nidulantes</taxon>
    </lineage>
</organism>
<accession>A0ABR4H8H0</accession>
<evidence type="ECO:0000313" key="1">
    <source>
        <dbReference type="EMBL" id="KAL2811744.1"/>
    </source>
</evidence>